<keyword evidence="3" id="KW-0472">Membrane</keyword>
<dbReference type="EC" id="3.4.21.89" evidence="3"/>
<evidence type="ECO:0000256" key="1">
    <source>
        <dbReference type="ARBA" id="ARBA00004401"/>
    </source>
</evidence>
<dbReference type="SUPFAM" id="SSF51306">
    <property type="entry name" value="LexA/Signal peptidase"/>
    <property type="match status" value="1"/>
</dbReference>
<feature type="region of interest" description="Disordered" evidence="4">
    <location>
        <begin position="224"/>
        <end position="243"/>
    </location>
</feature>
<dbReference type="CDD" id="cd06530">
    <property type="entry name" value="S26_SPase_I"/>
    <property type="match status" value="1"/>
</dbReference>
<feature type="transmembrane region" description="Helical" evidence="3">
    <location>
        <begin position="194"/>
        <end position="220"/>
    </location>
</feature>
<gene>
    <name evidence="6" type="ORF">SAMN05216259_10287</name>
</gene>
<comment type="caution">
    <text evidence="3">Lacks conserved residue(s) required for the propagation of feature annotation.</text>
</comment>
<dbReference type="PANTHER" id="PTHR43390:SF1">
    <property type="entry name" value="CHLOROPLAST PROCESSING PEPTIDASE"/>
    <property type="match status" value="1"/>
</dbReference>
<dbReference type="GO" id="GO:0009003">
    <property type="term" value="F:signal peptidase activity"/>
    <property type="evidence" value="ECO:0007669"/>
    <property type="project" value="UniProtKB-EC"/>
</dbReference>
<dbReference type="Proteomes" id="UP000199341">
    <property type="component" value="Unassembled WGS sequence"/>
</dbReference>
<feature type="region of interest" description="Disordered" evidence="4">
    <location>
        <begin position="1"/>
        <end position="23"/>
    </location>
</feature>
<proteinExistence type="inferred from homology"/>
<comment type="catalytic activity">
    <reaction evidence="3">
        <text>Cleavage of hydrophobic, N-terminal signal or leader sequences from secreted and periplasmic proteins.</text>
        <dbReference type="EC" id="3.4.21.89"/>
    </reaction>
</comment>
<evidence type="ECO:0000256" key="3">
    <source>
        <dbReference type="RuleBase" id="RU362042"/>
    </source>
</evidence>
<dbReference type="InterPro" id="IPR000223">
    <property type="entry name" value="Pept_S26A_signal_pept_1"/>
</dbReference>
<reference evidence="6 7" key="1">
    <citation type="submission" date="2016-10" db="EMBL/GenBank/DDBJ databases">
        <authorList>
            <person name="de Groot N.N."/>
        </authorList>
    </citation>
    <scope>NUCLEOTIDE SEQUENCE [LARGE SCALE GENOMIC DNA]</scope>
    <source>
        <strain evidence="6 7">CGMCC 4.2022</strain>
    </source>
</reference>
<dbReference type="RefSeq" id="WP_176930113.1">
    <property type="nucleotide sequence ID" value="NZ_FNIE01000002.1"/>
</dbReference>
<dbReference type="GO" id="GO:0006465">
    <property type="term" value="P:signal peptide processing"/>
    <property type="evidence" value="ECO:0007669"/>
    <property type="project" value="InterPro"/>
</dbReference>
<sequence length="243" mass="25266">MTHEIPGIPGTPPPGSGPAGRPPLRRGRLALWLAVTVAGAAVAIGALTQSRGHWTRVTVPSENMLPTYRVGAQVTFEKAAGSDVHRGDVVMLAEPEWQRPDLHIMRVIGVGGDHVELPAGGPLRVNGQQVAEPYLYQGESNLLAPVDITVPPGRLFLLGDHRADSIDSRMHLEAQSGTLAASDVRGKASKRSSVAAYGVAALAGIVVALVGAALALTTFLSSRRKNRPPAWGPAAPLPGPPAG</sequence>
<name>A0A1G9XCK0_9ACTN</name>
<dbReference type="InterPro" id="IPR036286">
    <property type="entry name" value="LexA/Signal_pep-like_sf"/>
</dbReference>
<dbReference type="PRINTS" id="PR00727">
    <property type="entry name" value="LEADERPTASE"/>
</dbReference>
<keyword evidence="3" id="KW-1133">Transmembrane helix</keyword>
<dbReference type="InterPro" id="IPR019533">
    <property type="entry name" value="Peptidase_S26"/>
</dbReference>
<dbReference type="GO" id="GO:0005886">
    <property type="term" value="C:plasma membrane"/>
    <property type="evidence" value="ECO:0007669"/>
    <property type="project" value="UniProtKB-SubCell"/>
</dbReference>
<comment type="subcellular location">
    <subcellularLocation>
        <location evidence="1">Cell membrane</location>
        <topology evidence="1">Single-pass type II membrane protein</topology>
    </subcellularLocation>
    <subcellularLocation>
        <location evidence="3">Membrane</location>
        <topology evidence="3">Single-pass type II membrane protein</topology>
    </subcellularLocation>
</comment>
<keyword evidence="3" id="KW-0378">Hydrolase</keyword>
<dbReference type="GO" id="GO:0004252">
    <property type="term" value="F:serine-type endopeptidase activity"/>
    <property type="evidence" value="ECO:0007669"/>
    <property type="project" value="InterPro"/>
</dbReference>
<dbReference type="AlphaFoldDB" id="A0A1G9XCK0"/>
<dbReference type="PANTHER" id="PTHR43390">
    <property type="entry name" value="SIGNAL PEPTIDASE I"/>
    <property type="match status" value="1"/>
</dbReference>
<evidence type="ECO:0000313" key="6">
    <source>
        <dbReference type="EMBL" id="SDM94519.1"/>
    </source>
</evidence>
<evidence type="ECO:0000259" key="5">
    <source>
        <dbReference type="Pfam" id="PF10502"/>
    </source>
</evidence>
<keyword evidence="3" id="KW-0812">Transmembrane</keyword>
<dbReference type="Pfam" id="PF10502">
    <property type="entry name" value="Peptidase_S26"/>
    <property type="match status" value="1"/>
</dbReference>
<protein>
    <recommendedName>
        <fullName evidence="3">Signal peptidase I</fullName>
        <ecNumber evidence="3">3.4.21.89</ecNumber>
    </recommendedName>
</protein>
<keyword evidence="7" id="KW-1185">Reference proteome</keyword>
<comment type="similarity">
    <text evidence="2 3">Belongs to the peptidase S26 family.</text>
</comment>
<organism evidence="6 7">
    <name type="scientific">Actinacidiphila guanduensis</name>
    <dbReference type="NCBI Taxonomy" id="310781"/>
    <lineage>
        <taxon>Bacteria</taxon>
        <taxon>Bacillati</taxon>
        <taxon>Actinomycetota</taxon>
        <taxon>Actinomycetes</taxon>
        <taxon>Kitasatosporales</taxon>
        <taxon>Streptomycetaceae</taxon>
        <taxon>Actinacidiphila</taxon>
    </lineage>
</organism>
<evidence type="ECO:0000256" key="2">
    <source>
        <dbReference type="ARBA" id="ARBA00009370"/>
    </source>
</evidence>
<keyword evidence="3" id="KW-0645">Protease</keyword>
<evidence type="ECO:0000256" key="4">
    <source>
        <dbReference type="SAM" id="MobiDB-lite"/>
    </source>
</evidence>
<feature type="transmembrane region" description="Helical" evidence="3">
    <location>
        <begin position="29"/>
        <end position="47"/>
    </location>
</feature>
<dbReference type="NCBIfam" id="TIGR02227">
    <property type="entry name" value="sigpep_I_bact"/>
    <property type="match status" value="1"/>
</dbReference>
<dbReference type="Gene3D" id="2.10.109.10">
    <property type="entry name" value="Umud Fragment, subunit A"/>
    <property type="match status" value="1"/>
</dbReference>
<dbReference type="EMBL" id="FNIE01000002">
    <property type="protein sequence ID" value="SDM94519.1"/>
    <property type="molecule type" value="Genomic_DNA"/>
</dbReference>
<evidence type="ECO:0000313" key="7">
    <source>
        <dbReference type="Proteomes" id="UP000199341"/>
    </source>
</evidence>
<dbReference type="STRING" id="310781.SAMN05216259_10287"/>
<accession>A0A1G9XCK0</accession>
<feature type="domain" description="Peptidase S26" evidence="5">
    <location>
        <begin position="46"/>
        <end position="189"/>
    </location>
</feature>